<organism evidence="16 17">
    <name type="scientific">Candidatus Roizmanbacteria bacterium CG_4_10_14_0_2_um_filter_36_9</name>
    <dbReference type="NCBI Taxonomy" id="1974823"/>
    <lineage>
        <taxon>Bacteria</taxon>
        <taxon>Candidatus Roizmaniibacteriota</taxon>
    </lineage>
</organism>
<dbReference type="HAMAP" id="MF_01396">
    <property type="entry name" value="ATP_synth_c_bact"/>
    <property type="match status" value="1"/>
</dbReference>
<evidence type="ECO:0000313" key="16">
    <source>
        <dbReference type="EMBL" id="PIZ64627.1"/>
    </source>
</evidence>
<dbReference type="InterPro" id="IPR020537">
    <property type="entry name" value="ATP_synth_F0_csu_DDCD_BS"/>
</dbReference>
<proteinExistence type="inferred from homology"/>
<dbReference type="PROSITE" id="PS00605">
    <property type="entry name" value="ATPASE_C"/>
    <property type="match status" value="1"/>
</dbReference>
<keyword evidence="4 14" id="KW-1003">Cell membrane</keyword>
<comment type="subcellular location">
    <subcellularLocation>
        <location evidence="14">Cell membrane</location>
        <topology evidence="14">Multi-pass membrane protein</topology>
    </subcellularLocation>
    <subcellularLocation>
        <location evidence="1">Membrane</location>
        <topology evidence="1">Multi-pass membrane protein</topology>
    </subcellularLocation>
</comment>
<keyword evidence="6 14" id="KW-0812">Transmembrane</keyword>
<evidence type="ECO:0000313" key="17">
    <source>
        <dbReference type="Proteomes" id="UP000230027"/>
    </source>
</evidence>
<keyword evidence="9 14" id="KW-0406">Ion transport</keyword>
<evidence type="ECO:0000256" key="2">
    <source>
        <dbReference type="ARBA" id="ARBA00006704"/>
    </source>
</evidence>
<keyword evidence="10 14" id="KW-0446">Lipid-binding</keyword>
<dbReference type="InterPro" id="IPR035921">
    <property type="entry name" value="F/V-ATP_Csub_sf"/>
</dbReference>
<comment type="similarity">
    <text evidence="2 14">Belongs to the ATPase C chain family.</text>
</comment>
<dbReference type="InterPro" id="IPR005953">
    <property type="entry name" value="ATP_synth_csu_bac/chlpt"/>
</dbReference>
<dbReference type="GO" id="GO:0008289">
    <property type="term" value="F:lipid binding"/>
    <property type="evidence" value="ECO:0007669"/>
    <property type="project" value="UniProtKB-KW"/>
</dbReference>
<dbReference type="InterPro" id="IPR038662">
    <property type="entry name" value="ATP_synth_F0_csu_sf"/>
</dbReference>
<evidence type="ECO:0000256" key="3">
    <source>
        <dbReference type="ARBA" id="ARBA00022448"/>
    </source>
</evidence>
<evidence type="ECO:0000256" key="5">
    <source>
        <dbReference type="ARBA" id="ARBA00022547"/>
    </source>
</evidence>
<dbReference type="GO" id="GO:0005886">
    <property type="term" value="C:plasma membrane"/>
    <property type="evidence" value="ECO:0007669"/>
    <property type="project" value="UniProtKB-SubCell"/>
</dbReference>
<keyword evidence="12 14" id="KW-0066">ATP synthesis</keyword>
<keyword evidence="3 14" id="KW-0813">Transport</keyword>
<evidence type="ECO:0000256" key="1">
    <source>
        <dbReference type="ARBA" id="ARBA00004141"/>
    </source>
</evidence>
<comment type="function">
    <text evidence="13 14">F(1)F(0) ATP synthase produces ATP from ADP in the presence of a proton or sodium gradient. F-type ATPases consist of two structural domains, F(1) containing the extramembraneous catalytic core and F(0) containing the membrane proton channel, linked together by a central stalk and a peripheral stalk. During catalysis, ATP synthesis in the catalytic domain of F(1) is coupled via a rotary mechanism of the central stalk subunits to proton translocation.</text>
</comment>
<feature type="site" description="Reversibly protonated during proton transport" evidence="14">
    <location>
        <position position="59"/>
    </location>
</feature>
<dbReference type="AlphaFoldDB" id="A0A2M7U2N3"/>
<keyword evidence="8 14" id="KW-1133">Transmembrane helix</keyword>
<feature type="domain" description="V-ATPase proteolipid subunit C-like" evidence="15">
    <location>
        <begin position="9"/>
        <end position="72"/>
    </location>
</feature>
<accession>A0A2M7U2N3</accession>
<sequence>METESMRLLATAIAIGVGVIGPGLGVGLIGSKAMEALGRNPEAESAVRTTMILAAAFAESIAIFALVVALIIKFVV</sequence>
<dbReference type="CDD" id="cd18121">
    <property type="entry name" value="ATP-synt_Fo_c"/>
    <property type="match status" value="1"/>
</dbReference>
<dbReference type="FunFam" id="1.20.20.10:FF:000004">
    <property type="entry name" value="ATP synthase subunit c"/>
    <property type="match status" value="1"/>
</dbReference>
<feature type="transmembrane region" description="Helical" evidence="14">
    <location>
        <begin position="51"/>
        <end position="72"/>
    </location>
</feature>
<comment type="caution">
    <text evidence="14">Lacks conserved residue(s) required for the propagation of feature annotation.</text>
</comment>
<evidence type="ECO:0000256" key="13">
    <source>
        <dbReference type="ARBA" id="ARBA00025198"/>
    </source>
</evidence>
<dbReference type="GO" id="GO:0046933">
    <property type="term" value="F:proton-transporting ATP synthase activity, rotational mechanism"/>
    <property type="evidence" value="ECO:0007669"/>
    <property type="project" value="UniProtKB-UniRule"/>
</dbReference>
<evidence type="ECO:0000256" key="7">
    <source>
        <dbReference type="ARBA" id="ARBA00022781"/>
    </source>
</evidence>
<reference evidence="17" key="1">
    <citation type="submission" date="2017-09" db="EMBL/GenBank/DDBJ databases">
        <title>Depth-based differentiation of microbial function through sediment-hosted aquifers and enrichment of novel symbionts in the deep terrestrial subsurface.</title>
        <authorList>
            <person name="Probst A.J."/>
            <person name="Ladd B."/>
            <person name="Jarett J.K."/>
            <person name="Geller-Mcgrath D.E."/>
            <person name="Sieber C.M.K."/>
            <person name="Emerson J.B."/>
            <person name="Anantharaman K."/>
            <person name="Thomas B.C."/>
            <person name="Malmstrom R."/>
            <person name="Stieglmeier M."/>
            <person name="Klingl A."/>
            <person name="Woyke T."/>
            <person name="Ryan C.M."/>
            <person name="Banfield J.F."/>
        </authorList>
    </citation>
    <scope>NUCLEOTIDE SEQUENCE [LARGE SCALE GENOMIC DNA]</scope>
</reference>
<keyword evidence="11 14" id="KW-0472">Membrane</keyword>
<dbReference type="Proteomes" id="UP000230027">
    <property type="component" value="Unassembled WGS sequence"/>
</dbReference>
<keyword evidence="7 14" id="KW-0375">Hydrogen ion transport</keyword>
<evidence type="ECO:0000256" key="4">
    <source>
        <dbReference type="ARBA" id="ARBA00022475"/>
    </source>
</evidence>
<name>A0A2M7U2N3_9BACT</name>
<evidence type="ECO:0000256" key="9">
    <source>
        <dbReference type="ARBA" id="ARBA00023065"/>
    </source>
</evidence>
<dbReference type="PRINTS" id="PR00124">
    <property type="entry name" value="ATPASEC"/>
</dbReference>
<protein>
    <recommendedName>
        <fullName evidence="14">ATP synthase subunit c</fullName>
    </recommendedName>
    <alternativeName>
        <fullName evidence="14">ATP synthase F(0) sector subunit c</fullName>
    </alternativeName>
    <alternativeName>
        <fullName evidence="14">F-type ATPase subunit c</fullName>
        <shortName evidence="14">F-ATPase subunit c</shortName>
    </alternativeName>
    <alternativeName>
        <fullName evidence="14">Lipid-binding protein</fullName>
    </alternativeName>
</protein>
<evidence type="ECO:0000256" key="6">
    <source>
        <dbReference type="ARBA" id="ARBA00022692"/>
    </source>
</evidence>
<dbReference type="InterPro" id="IPR000454">
    <property type="entry name" value="ATP_synth_F0_csu"/>
</dbReference>
<dbReference type="Gene3D" id="1.20.20.10">
    <property type="entry name" value="F1F0 ATP synthase subunit C"/>
    <property type="match status" value="1"/>
</dbReference>
<comment type="caution">
    <text evidence="16">The sequence shown here is derived from an EMBL/GenBank/DDBJ whole genome shotgun (WGS) entry which is preliminary data.</text>
</comment>
<evidence type="ECO:0000256" key="8">
    <source>
        <dbReference type="ARBA" id="ARBA00022989"/>
    </source>
</evidence>
<evidence type="ECO:0000259" key="15">
    <source>
        <dbReference type="Pfam" id="PF00137"/>
    </source>
</evidence>
<dbReference type="GO" id="GO:0033177">
    <property type="term" value="C:proton-transporting two-sector ATPase complex, proton-transporting domain"/>
    <property type="evidence" value="ECO:0007669"/>
    <property type="project" value="InterPro"/>
</dbReference>
<dbReference type="Pfam" id="PF00137">
    <property type="entry name" value="ATP-synt_C"/>
    <property type="match status" value="1"/>
</dbReference>
<evidence type="ECO:0000256" key="10">
    <source>
        <dbReference type="ARBA" id="ARBA00023121"/>
    </source>
</evidence>
<dbReference type="EMBL" id="PFOD01000074">
    <property type="protein sequence ID" value="PIZ64627.1"/>
    <property type="molecule type" value="Genomic_DNA"/>
</dbReference>
<dbReference type="SUPFAM" id="SSF81333">
    <property type="entry name" value="F1F0 ATP synthase subunit C"/>
    <property type="match status" value="1"/>
</dbReference>
<evidence type="ECO:0000256" key="12">
    <source>
        <dbReference type="ARBA" id="ARBA00023310"/>
    </source>
</evidence>
<comment type="function">
    <text evidence="14">Key component of the F(0) channel; it plays a direct role in translocation across the membrane. A homomeric c-ring of between 10-14 subunits forms the central stalk rotor element with the F(1) delta and epsilon subunits.</text>
</comment>
<evidence type="ECO:0000256" key="11">
    <source>
        <dbReference type="ARBA" id="ARBA00023136"/>
    </source>
</evidence>
<dbReference type="GO" id="GO:0045259">
    <property type="term" value="C:proton-transporting ATP synthase complex"/>
    <property type="evidence" value="ECO:0007669"/>
    <property type="project" value="UniProtKB-KW"/>
</dbReference>
<keyword evidence="5 14" id="KW-0138">CF(0)</keyword>
<dbReference type="NCBIfam" id="TIGR01260">
    <property type="entry name" value="ATP_synt_c"/>
    <property type="match status" value="1"/>
</dbReference>
<dbReference type="InterPro" id="IPR002379">
    <property type="entry name" value="ATPase_proteolipid_c-like_dom"/>
</dbReference>
<gene>
    <name evidence="14 16" type="primary">atpE</name>
    <name evidence="16" type="ORF">COY14_04340</name>
</gene>
<evidence type="ECO:0000256" key="14">
    <source>
        <dbReference type="HAMAP-Rule" id="MF_01396"/>
    </source>
</evidence>